<keyword evidence="3" id="KW-1185">Reference proteome</keyword>
<comment type="caution">
    <text evidence="2">The sequence shown here is derived from an EMBL/GenBank/DDBJ whole genome shotgun (WGS) entry which is preliminary data.</text>
</comment>
<sequence>MPLDFLLTHPTTPLRPRSKLSSPLPRVRAYTCAAILASALASKAIVQHGVEQIDAASASSPRAGKTIKAEMATSPATET</sequence>
<organism evidence="2 3">
    <name type="scientific">Aspergillus keveii</name>
    <dbReference type="NCBI Taxonomy" id="714993"/>
    <lineage>
        <taxon>Eukaryota</taxon>
        <taxon>Fungi</taxon>
        <taxon>Dikarya</taxon>
        <taxon>Ascomycota</taxon>
        <taxon>Pezizomycotina</taxon>
        <taxon>Eurotiomycetes</taxon>
        <taxon>Eurotiomycetidae</taxon>
        <taxon>Eurotiales</taxon>
        <taxon>Aspergillaceae</taxon>
        <taxon>Aspergillus</taxon>
        <taxon>Aspergillus subgen. Nidulantes</taxon>
    </lineage>
</organism>
<reference evidence="2 3" key="1">
    <citation type="submission" date="2024-07" db="EMBL/GenBank/DDBJ databases">
        <title>Section-level genome sequencing and comparative genomics of Aspergillus sections Usti and Cavernicolus.</title>
        <authorList>
            <consortium name="Lawrence Berkeley National Laboratory"/>
            <person name="Nybo J.L."/>
            <person name="Vesth T.C."/>
            <person name="Theobald S."/>
            <person name="Frisvad J.C."/>
            <person name="Larsen T.O."/>
            <person name="Kjaerboelling I."/>
            <person name="Rothschild-Mancinelli K."/>
            <person name="Lyhne E.K."/>
            <person name="Kogle M.E."/>
            <person name="Barry K."/>
            <person name="Clum A."/>
            <person name="Na H."/>
            <person name="Ledsgaard L."/>
            <person name="Lin J."/>
            <person name="Lipzen A."/>
            <person name="Kuo A."/>
            <person name="Riley R."/>
            <person name="Mondo S."/>
            <person name="Labutti K."/>
            <person name="Haridas S."/>
            <person name="Pangalinan J."/>
            <person name="Salamov A.A."/>
            <person name="Simmons B.A."/>
            <person name="Magnuson J.K."/>
            <person name="Chen J."/>
            <person name="Drula E."/>
            <person name="Henrissat B."/>
            <person name="Wiebenga A."/>
            <person name="Lubbers R.J."/>
            <person name="Gomes A.C."/>
            <person name="Makela M.R."/>
            <person name="Stajich J."/>
            <person name="Grigoriev I.V."/>
            <person name="Mortensen U.H."/>
            <person name="De Vries R.P."/>
            <person name="Baker S.E."/>
            <person name="Andersen M.R."/>
        </authorList>
    </citation>
    <scope>NUCLEOTIDE SEQUENCE [LARGE SCALE GENOMIC DNA]</scope>
    <source>
        <strain evidence="2 3">CBS 209.92</strain>
    </source>
</reference>
<accession>A0ABR4GQ67</accession>
<feature type="region of interest" description="Disordered" evidence="1">
    <location>
        <begin position="55"/>
        <end position="79"/>
    </location>
</feature>
<gene>
    <name evidence="2" type="ORF">BJX66DRAFT_289304</name>
</gene>
<feature type="region of interest" description="Disordered" evidence="1">
    <location>
        <begin position="1"/>
        <end position="21"/>
    </location>
</feature>
<evidence type="ECO:0000256" key="1">
    <source>
        <dbReference type="SAM" id="MobiDB-lite"/>
    </source>
</evidence>
<evidence type="ECO:0000313" key="2">
    <source>
        <dbReference type="EMBL" id="KAL2801219.1"/>
    </source>
</evidence>
<evidence type="ECO:0000313" key="3">
    <source>
        <dbReference type="Proteomes" id="UP001610563"/>
    </source>
</evidence>
<dbReference type="Proteomes" id="UP001610563">
    <property type="component" value="Unassembled WGS sequence"/>
</dbReference>
<dbReference type="EMBL" id="JBFTWV010000001">
    <property type="protein sequence ID" value="KAL2801219.1"/>
    <property type="molecule type" value="Genomic_DNA"/>
</dbReference>
<proteinExistence type="predicted"/>
<protein>
    <submittedName>
        <fullName evidence="2">Uncharacterized protein</fullName>
    </submittedName>
</protein>
<name>A0ABR4GQ67_9EURO</name>